<dbReference type="InterPro" id="IPR016032">
    <property type="entry name" value="Sig_transdc_resp-reg_C-effctor"/>
</dbReference>
<dbReference type="InterPro" id="IPR001867">
    <property type="entry name" value="OmpR/PhoB-type_DNA-bd"/>
</dbReference>
<dbReference type="InterPro" id="IPR011990">
    <property type="entry name" value="TPR-like_helical_dom_sf"/>
</dbReference>
<keyword evidence="10" id="KW-1185">Reference proteome</keyword>
<dbReference type="KEGG" id="sna:Snas_4139"/>
<evidence type="ECO:0000256" key="3">
    <source>
        <dbReference type="ARBA" id="ARBA00023125"/>
    </source>
</evidence>
<organism evidence="9 10">
    <name type="scientific">Stackebrandtia nassauensis (strain DSM 44728 / CIP 108903 / NRRL B-16338 / NBRC 102104 / LLR-40K-21)</name>
    <dbReference type="NCBI Taxonomy" id="446470"/>
    <lineage>
        <taxon>Bacteria</taxon>
        <taxon>Bacillati</taxon>
        <taxon>Actinomycetota</taxon>
        <taxon>Actinomycetes</taxon>
        <taxon>Glycomycetales</taxon>
        <taxon>Glycomycetaceae</taxon>
        <taxon>Stackebrandtia</taxon>
    </lineage>
</organism>
<dbReference type="eggNOG" id="COG3629">
    <property type="taxonomic scope" value="Bacteria"/>
</dbReference>
<dbReference type="SUPFAM" id="SSF48452">
    <property type="entry name" value="TPR-like"/>
    <property type="match status" value="2"/>
</dbReference>
<dbReference type="PRINTS" id="PR00364">
    <property type="entry name" value="DISEASERSIST"/>
</dbReference>
<dbReference type="GO" id="GO:0000160">
    <property type="term" value="P:phosphorelay signal transduction system"/>
    <property type="evidence" value="ECO:0007669"/>
    <property type="project" value="InterPro"/>
</dbReference>
<proteinExistence type="inferred from homology"/>
<evidence type="ECO:0000259" key="8">
    <source>
        <dbReference type="SMART" id="SM01043"/>
    </source>
</evidence>
<dbReference type="HOGENOM" id="CLU_004665_2_0_11"/>
<keyword evidence="4" id="KW-0804">Transcription</keyword>
<evidence type="ECO:0000256" key="2">
    <source>
        <dbReference type="ARBA" id="ARBA00023015"/>
    </source>
</evidence>
<dbReference type="CDD" id="cd15831">
    <property type="entry name" value="BTAD"/>
    <property type="match status" value="1"/>
</dbReference>
<dbReference type="GO" id="GO:0043531">
    <property type="term" value="F:ADP binding"/>
    <property type="evidence" value="ECO:0007669"/>
    <property type="project" value="InterPro"/>
</dbReference>
<evidence type="ECO:0000313" key="9">
    <source>
        <dbReference type="EMBL" id="ADD43790.1"/>
    </source>
</evidence>
<comment type="similarity">
    <text evidence="1">Belongs to the AfsR/DnrI/RedD regulatory family.</text>
</comment>
<feature type="domain" description="Bacterial transcriptional activator" evidence="8">
    <location>
        <begin position="94"/>
        <end position="238"/>
    </location>
</feature>
<name>D3Q140_STANL</name>
<evidence type="ECO:0000256" key="1">
    <source>
        <dbReference type="ARBA" id="ARBA00005820"/>
    </source>
</evidence>
<evidence type="ECO:0000259" key="7">
    <source>
        <dbReference type="SMART" id="SM00862"/>
    </source>
</evidence>
<dbReference type="eggNOG" id="COG0457">
    <property type="taxonomic scope" value="Bacteria"/>
</dbReference>
<dbReference type="InterPro" id="IPR036388">
    <property type="entry name" value="WH-like_DNA-bd_sf"/>
</dbReference>
<dbReference type="Pfam" id="PF13181">
    <property type="entry name" value="TPR_8"/>
    <property type="match status" value="1"/>
</dbReference>
<feature type="domain" description="OmpR/PhoB-type" evidence="7">
    <location>
        <begin position="17"/>
        <end position="87"/>
    </location>
</feature>
<dbReference type="PROSITE" id="PS50005">
    <property type="entry name" value="TPR"/>
    <property type="match status" value="1"/>
</dbReference>
<dbReference type="Gene3D" id="1.10.10.10">
    <property type="entry name" value="Winged helix-like DNA-binding domain superfamily/Winged helix DNA-binding domain"/>
    <property type="match status" value="1"/>
</dbReference>
<reference evidence="9 10" key="1">
    <citation type="journal article" date="2009" name="Stand. Genomic Sci.">
        <title>Complete genome sequence of Stackebrandtia nassauensis type strain (LLR-40K-21).</title>
        <authorList>
            <person name="Munk C."/>
            <person name="Lapidus A."/>
            <person name="Copeland A."/>
            <person name="Jando M."/>
            <person name="Mayilraj S."/>
            <person name="Glavina Del Rio T."/>
            <person name="Nolan M."/>
            <person name="Chen F."/>
            <person name="Lucas S."/>
            <person name="Tice H."/>
            <person name="Cheng J.F."/>
            <person name="Han C."/>
            <person name="Detter J.C."/>
            <person name="Bruce D."/>
            <person name="Goodwin L."/>
            <person name="Chain P."/>
            <person name="Pitluck S."/>
            <person name="Goker M."/>
            <person name="Ovchinikova G."/>
            <person name="Pati A."/>
            <person name="Ivanova N."/>
            <person name="Mavromatis K."/>
            <person name="Chen A."/>
            <person name="Palaniappan K."/>
            <person name="Land M."/>
            <person name="Hauser L."/>
            <person name="Chang Y.J."/>
            <person name="Jeffries C.D."/>
            <person name="Bristow J."/>
            <person name="Eisen J.A."/>
            <person name="Markowitz V."/>
            <person name="Hugenholtz P."/>
            <person name="Kyrpides N.C."/>
            <person name="Klenk H.P."/>
        </authorList>
    </citation>
    <scope>NUCLEOTIDE SEQUENCE [LARGE SCALE GENOMIC DNA]</scope>
    <source>
        <strain evidence="10">DSM 44728 / CIP 108903 / NRRL B-16338 / NBRC 102104 / LLR-40K-21</strain>
    </source>
</reference>
<keyword evidence="3" id="KW-0238">DNA-binding</keyword>
<evidence type="ECO:0000313" key="10">
    <source>
        <dbReference type="Proteomes" id="UP000000844"/>
    </source>
</evidence>
<dbReference type="Pfam" id="PF03704">
    <property type="entry name" value="BTAD"/>
    <property type="match status" value="1"/>
</dbReference>
<dbReference type="Proteomes" id="UP000000844">
    <property type="component" value="Chromosome"/>
</dbReference>
<sequence length="983" mass="108151">MDFRVLGPLEVTRAESRVDVRGRIGKRLLAVLLIDAGHGVSMARLIEGIWDGDPPETALRQVRHAASRLRKVLGAERLESAGDGYRLNMDGATCDAILFEQKVREARELFLRRDNAQRLAVLRTALGLWQGSAYSGLEGRLINTEVARLGGIWLAALEERLDAELAHGDHSQVIGELRLLVLEHPFRQRLTDLLMLALYRDGRTPEALEAYERLRTDLAENLGLDPDVSLRERHAAILRRDPVLDLSDNASTRPDRPVRPSYVQPGKSVPAQLPIKPAGFVGRNIALTALTRQFHDSDKSRSCVVVGAAGVGKTALAIHWAHENRDQFPDGQFFINLRGFDSGAPVSAHEALGRFIRALRDPSVSIPSDVDEAAALYRSLTDGKRILVVLDNAKNADQIRPLIPSSPNAFTVATSRNRLTGLTAVDDTVPLFLSPLNHLESVDLLAKSASTAGLSIDRGSTRRIAELCGHLPLALRISAALLVDGSGRTAKQLADELGNPDRLDLLSVDGDSTIATALDQSFQSLTAEAQQLLCQLALIPGDDFPQALALELGTGKDFDRLTTASLIDEHRPGRYRFHDLTREYAKKKAQATGSEIHVANQVIGWYHDNCRVLNSHDYNNVIAAVSAWRAHSSFWRLVHTVVAFVRLGENISVAAPLVDDQLAAALERGDTEAAQAMFDVKAQLCAEAGDNPGDVKFGQKALDIHRDETGFYHFTHGDARFSNGEMTLAEDHFRTALRLANEAQHQYTILASTAALANLYRVTGRYAEAETLFDGARKYFDHNPTGAMEIDARMAFVTFLCETGRVDEAEGLLRPILDSEVELDPGSWTQVIMFRADIRHARGQYREAIQDFEHALELTADNSRIQSRLIRTSIADIYCDLEDYDNALKQLELIDLDAASTKLRAIGMLQLARAHNGKKDHARAKAAATYSAEVFAETRLRSHALALTVLADAHEGLGEVKTARTTRERALRILNELGLPEPG</sequence>
<dbReference type="PANTHER" id="PTHR35807">
    <property type="entry name" value="TRANSCRIPTIONAL REGULATOR REDD-RELATED"/>
    <property type="match status" value="1"/>
</dbReference>
<dbReference type="STRING" id="446470.Snas_4139"/>
<dbReference type="InterPro" id="IPR019734">
    <property type="entry name" value="TPR_rpt"/>
</dbReference>
<dbReference type="PANTHER" id="PTHR35807:SF1">
    <property type="entry name" value="TRANSCRIPTIONAL REGULATOR REDD"/>
    <property type="match status" value="1"/>
</dbReference>
<dbReference type="EMBL" id="CP001778">
    <property type="protein sequence ID" value="ADD43790.1"/>
    <property type="molecule type" value="Genomic_DNA"/>
</dbReference>
<feature type="region of interest" description="Disordered" evidence="6">
    <location>
        <begin position="246"/>
        <end position="270"/>
    </location>
</feature>
<dbReference type="GO" id="GO:0003677">
    <property type="term" value="F:DNA binding"/>
    <property type="evidence" value="ECO:0007669"/>
    <property type="project" value="UniProtKB-KW"/>
</dbReference>
<dbReference type="SMART" id="SM00028">
    <property type="entry name" value="TPR"/>
    <property type="match status" value="4"/>
</dbReference>
<evidence type="ECO:0000256" key="5">
    <source>
        <dbReference type="PROSITE-ProRule" id="PRU00339"/>
    </source>
</evidence>
<gene>
    <name evidence="9" type="ordered locus">Snas_4139</name>
</gene>
<dbReference type="InterPro" id="IPR027417">
    <property type="entry name" value="P-loop_NTPase"/>
</dbReference>
<dbReference type="SMART" id="SM01043">
    <property type="entry name" value="BTAD"/>
    <property type="match status" value="1"/>
</dbReference>
<evidence type="ECO:0000256" key="6">
    <source>
        <dbReference type="SAM" id="MobiDB-lite"/>
    </source>
</evidence>
<accession>D3Q140</accession>
<dbReference type="Gene3D" id="1.25.40.10">
    <property type="entry name" value="Tetratricopeptide repeat domain"/>
    <property type="match status" value="3"/>
</dbReference>
<dbReference type="InterPro" id="IPR051677">
    <property type="entry name" value="AfsR-DnrI-RedD_regulator"/>
</dbReference>
<keyword evidence="2" id="KW-0805">Transcription regulation</keyword>
<evidence type="ECO:0000256" key="4">
    <source>
        <dbReference type="ARBA" id="ARBA00023163"/>
    </source>
</evidence>
<dbReference type="Gene3D" id="3.40.50.300">
    <property type="entry name" value="P-loop containing nucleotide triphosphate hydrolases"/>
    <property type="match status" value="1"/>
</dbReference>
<feature type="repeat" description="TPR" evidence="5">
    <location>
        <begin position="829"/>
        <end position="862"/>
    </location>
</feature>
<dbReference type="InterPro" id="IPR005158">
    <property type="entry name" value="BTAD"/>
</dbReference>
<keyword evidence="5" id="KW-0802">TPR repeat</keyword>
<protein>
    <submittedName>
        <fullName evidence="9">Transcriptional regulator, SARP family</fullName>
    </submittedName>
</protein>
<dbReference type="AlphaFoldDB" id="D3Q140"/>
<dbReference type="SMART" id="SM00862">
    <property type="entry name" value="Trans_reg_C"/>
    <property type="match status" value="1"/>
</dbReference>
<dbReference type="SUPFAM" id="SSF52540">
    <property type="entry name" value="P-loop containing nucleoside triphosphate hydrolases"/>
    <property type="match status" value="1"/>
</dbReference>
<dbReference type="eggNOG" id="COG3903">
    <property type="taxonomic scope" value="Bacteria"/>
</dbReference>
<dbReference type="GO" id="GO:0006355">
    <property type="term" value="P:regulation of DNA-templated transcription"/>
    <property type="evidence" value="ECO:0007669"/>
    <property type="project" value="InterPro"/>
</dbReference>
<dbReference type="SUPFAM" id="SSF46894">
    <property type="entry name" value="C-terminal effector domain of the bipartite response regulators"/>
    <property type="match status" value="1"/>
</dbReference>